<dbReference type="Proteomes" id="UP000261480">
    <property type="component" value="Unplaced"/>
</dbReference>
<dbReference type="Gene3D" id="2.10.220.10">
    <property type="entry name" value="Hormone Receptor, Insulin-like Growth Factor Receptor 1, Chain A, domain 2"/>
    <property type="match status" value="3"/>
</dbReference>
<proteinExistence type="predicted"/>
<dbReference type="CDD" id="cd00064">
    <property type="entry name" value="FU"/>
    <property type="match status" value="1"/>
</dbReference>
<reference evidence="1" key="2">
    <citation type="submission" date="2025-09" db="UniProtKB">
        <authorList>
            <consortium name="Ensembl"/>
        </authorList>
    </citation>
    <scope>IDENTIFICATION</scope>
</reference>
<dbReference type="SMART" id="SM00261">
    <property type="entry name" value="FU"/>
    <property type="match status" value="4"/>
</dbReference>
<name>A0A3B3WQ13_9TELE</name>
<dbReference type="SUPFAM" id="SSF57184">
    <property type="entry name" value="Growth factor receptor domain"/>
    <property type="match status" value="2"/>
</dbReference>
<evidence type="ECO:0000313" key="2">
    <source>
        <dbReference type="Proteomes" id="UP000261480"/>
    </source>
</evidence>
<protein>
    <recommendedName>
        <fullName evidence="3">Growth factor receptor domain-containing protein</fullName>
    </recommendedName>
</protein>
<dbReference type="InterPro" id="IPR009030">
    <property type="entry name" value="Growth_fac_rcpt_cys_sf"/>
</dbReference>
<evidence type="ECO:0000313" key="1">
    <source>
        <dbReference type="Ensembl" id="ENSPMEP00000004822.1"/>
    </source>
</evidence>
<dbReference type="PANTHER" id="PTHR15332:SF175">
    <property type="entry name" value="PROPROTEIN CONVERTASE SUBTILISIN_KEXIN TYPE 5-LIKE"/>
    <property type="match status" value="1"/>
</dbReference>
<evidence type="ECO:0008006" key="3">
    <source>
        <dbReference type="Google" id="ProtNLM"/>
    </source>
</evidence>
<dbReference type="STRING" id="48701.ENSPMEP00000004822"/>
<dbReference type="InterPro" id="IPR006212">
    <property type="entry name" value="Furin_repeat"/>
</dbReference>
<organism evidence="1 2">
    <name type="scientific">Poecilia mexicana</name>
    <dbReference type="NCBI Taxonomy" id="48701"/>
    <lineage>
        <taxon>Eukaryota</taxon>
        <taxon>Metazoa</taxon>
        <taxon>Chordata</taxon>
        <taxon>Craniata</taxon>
        <taxon>Vertebrata</taxon>
        <taxon>Euteleostomi</taxon>
        <taxon>Actinopterygii</taxon>
        <taxon>Neopterygii</taxon>
        <taxon>Teleostei</taxon>
        <taxon>Neoteleostei</taxon>
        <taxon>Acanthomorphata</taxon>
        <taxon>Ovalentaria</taxon>
        <taxon>Atherinomorphae</taxon>
        <taxon>Cyprinodontiformes</taxon>
        <taxon>Poeciliidae</taxon>
        <taxon>Poeciliinae</taxon>
        <taxon>Poecilia</taxon>
    </lineage>
</organism>
<accession>A0A3B3WQ13</accession>
<dbReference type="Ensembl" id="ENSPMET00000008525.1">
    <property type="protein sequence ID" value="ENSPMEP00000004822.1"/>
    <property type="gene ID" value="ENSPMEG00000006129.1"/>
</dbReference>
<sequence>TCFGPQALDCSSCFQGANINCSLPLTVGWNMIGTLQTCTFLHFISCLTCDEKKSQCLSCPDGHYLESGTCRLNCSLRAYPADDGTCRRCPPHCDVCSDDRTCFSELSDLCPMGYYEDMEEGLCTQCHPTCGSCSGPLPDDCETCSTFSPKLYKGSCLKDCPEGTYYETSAEECQGKLPNSLGFCLPCDHVCSSCTGASPRDCLTCSVGYLRLFQLCVLHCPTGYKTEAQPDCFFSVCTERL</sequence>
<reference evidence="1" key="1">
    <citation type="submission" date="2025-08" db="UniProtKB">
        <authorList>
            <consortium name="Ensembl"/>
        </authorList>
    </citation>
    <scope>IDENTIFICATION</scope>
</reference>
<dbReference type="AlphaFoldDB" id="A0A3B3WQ13"/>
<dbReference type="PANTHER" id="PTHR15332">
    <property type="entry name" value="PROPROTEIN CONVERTASE SUBTILISIN_KEXIN TYPE 5-LIKE"/>
    <property type="match status" value="1"/>
</dbReference>
<keyword evidence="2" id="KW-1185">Reference proteome</keyword>